<reference evidence="2" key="1">
    <citation type="journal article" date="2009" name="BMC Genomics">
        <title>Complete genome sequence of the sugarcane nitrogen-fixing endophyte Gluconacetobacter diazotrophicus Pal5.</title>
        <authorList>
            <person name="Bertalan M."/>
            <person name="Albano R."/>
            <person name="Padua V."/>
            <person name="Rouws L."/>
            <person name="Rojas C."/>
            <person name="Hemerly A."/>
            <person name="Teixeira K."/>
            <person name="Schwab S."/>
            <person name="Araujo J."/>
            <person name="Oliveira A."/>
            <person name="Franca L."/>
            <person name="Magalhaes V."/>
            <person name="Alqueres S."/>
            <person name="Cardoso A."/>
            <person name="Almeida W."/>
            <person name="Loureiro M.M."/>
            <person name="Nogueira E."/>
            <person name="Cidade D."/>
            <person name="Oliveira D."/>
            <person name="Simao T."/>
            <person name="Macedo J."/>
            <person name="Valadao A."/>
            <person name="Dreschsel M."/>
            <person name="Freitas F."/>
            <person name="Vidal M."/>
            <person name="Guedes H."/>
            <person name="Rodrigues E."/>
            <person name="Meneses C."/>
            <person name="Brioso P."/>
            <person name="Pozzer L."/>
            <person name="Figueiredo D."/>
            <person name="Montano H."/>
            <person name="Junior J."/>
            <person name="Filho G."/>
            <person name="Flores V."/>
            <person name="Ferreira B."/>
            <person name="Branco A."/>
            <person name="Gonzalez P."/>
            <person name="Guillobel H."/>
            <person name="Lemos M."/>
            <person name="Seibel L."/>
            <person name="Macedo J."/>
            <person name="Alves-Ferreira M."/>
            <person name="Sachetto-Martins G."/>
            <person name="Coelho A."/>
            <person name="Santos E."/>
            <person name="Amaral G."/>
            <person name="Neves A."/>
            <person name="Pacheco A.B."/>
            <person name="Carvalho D."/>
            <person name="Lery L."/>
            <person name="Bisch P."/>
            <person name="Rossle S.C."/>
            <person name="Urmenyi T."/>
            <person name="Kruger W.V."/>
            <person name="Martins O."/>
            <person name="Baldani J.I."/>
            <person name="Ferreira P.C."/>
        </authorList>
    </citation>
    <scope>NUCLEOTIDE SEQUENCE [LARGE SCALE GENOMIC DNA]</scope>
    <source>
        <strain evidence="2">ATCC 49037 / DSM 5601 / CCUG 37298 / CIP 103539 / LMG 7603 / PAl5</strain>
        <plasmid evidence="2">pGDIPal5I</plasmid>
    </source>
</reference>
<gene>
    <name evidence="1" type="ordered locus">GDI3913</name>
</gene>
<geneLocation type="plasmid" evidence="1 2">
    <name>pGDIPal5I</name>
</geneLocation>
<dbReference type="AlphaFoldDB" id="A9HT89"/>
<proteinExistence type="predicted"/>
<dbReference type="KEGG" id="gdi:GDI3913"/>
<keyword evidence="2" id="KW-1185">Reference proteome</keyword>
<dbReference type="Proteomes" id="UP000001176">
    <property type="component" value="Plasmid pGDIPal5I"/>
</dbReference>
<name>A9HT89_GLUDA</name>
<accession>A9HT89</accession>
<evidence type="ECO:0000313" key="2">
    <source>
        <dbReference type="Proteomes" id="UP000001176"/>
    </source>
</evidence>
<organism evidence="1 2">
    <name type="scientific">Gluconacetobacter diazotrophicus (strain ATCC 49037 / DSM 5601 / CCUG 37298 / CIP 103539 / LMG 7603 / PAl5)</name>
    <dbReference type="NCBI Taxonomy" id="272568"/>
    <lineage>
        <taxon>Bacteria</taxon>
        <taxon>Pseudomonadati</taxon>
        <taxon>Pseudomonadota</taxon>
        <taxon>Alphaproteobacteria</taxon>
        <taxon>Acetobacterales</taxon>
        <taxon>Acetobacteraceae</taxon>
        <taxon>Gluconacetobacter</taxon>
    </lineage>
</organism>
<protein>
    <submittedName>
        <fullName evidence="1">Plasmid Protein</fullName>
    </submittedName>
</protein>
<keyword evidence="1" id="KW-0614">Plasmid</keyword>
<sequence length="147" mass="16229">MCEYQEIIDDARVEAMAGSGSSYEFYCKRFTRIIDQKAAGLPGNEGNGLRDAAKASGDYMTPEEEREAFKGCCQHGIEWGCCPAGCDDLEDWHDEIGAMEIDEAVIAELKAEEEQARLDEIAARDAKVLDKIAEIQCKRRGNVTGKS</sequence>
<dbReference type="EMBL" id="AM889287">
    <property type="protein sequence ID" value="CAP57877.1"/>
    <property type="molecule type" value="Genomic_DNA"/>
</dbReference>
<evidence type="ECO:0000313" key="1">
    <source>
        <dbReference type="EMBL" id="CAP57877.1"/>
    </source>
</evidence>